<keyword evidence="4 8" id="KW-0812">Transmembrane</keyword>
<dbReference type="GO" id="GO:0071555">
    <property type="term" value="P:cell wall organization"/>
    <property type="evidence" value="ECO:0007669"/>
    <property type="project" value="TreeGrafter"/>
</dbReference>
<keyword evidence="7" id="KW-0460">Magnesium</keyword>
<evidence type="ECO:0000256" key="2">
    <source>
        <dbReference type="ARBA" id="ARBA00022475"/>
    </source>
</evidence>
<evidence type="ECO:0000313" key="9">
    <source>
        <dbReference type="EMBL" id="KXI28161.1"/>
    </source>
</evidence>
<proteinExistence type="predicted"/>
<keyword evidence="2" id="KW-1003">Cell membrane</keyword>
<feature type="transmembrane region" description="Helical" evidence="8">
    <location>
        <begin position="214"/>
        <end position="232"/>
    </location>
</feature>
<evidence type="ECO:0000256" key="4">
    <source>
        <dbReference type="ARBA" id="ARBA00022692"/>
    </source>
</evidence>
<dbReference type="GO" id="GO:0046872">
    <property type="term" value="F:metal ion binding"/>
    <property type="evidence" value="ECO:0007669"/>
    <property type="project" value="UniProtKB-KW"/>
</dbReference>
<dbReference type="Pfam" id="PF00953">
    <property type="entry name" value="Glycos_transf_4"/>
    <property type="match status" value="1"/>
</dbReference>
<feature type="transmembrane region" description="Helical" evidence="8">
    <location>
        <begin position="15"/>
        <end position="35"/>
    </location>
</feature>
<comment type="cofactor">
    <cofactor evidence="7">
        <name>Mg(2+)</name>
        <dbReference type="ChEBI" id="CHEBI:18420"/>
    </cofactor>
</comment>
<dbReference type="PANTHER" id="PTHR22926">
    <property type="entry name" value="PHOSPHO-N-ACETYLMURAMOYL-PENTAPEPTIDE-TRANSFERASE"/>
    <property type="match status" value="1"/>
</dbReference>
<dbReference type="RefSeq" id="WP_068378198.1">
    <property type="nucleotide sequence ID" value="NZ_LSNE01000007.1"/>
</dbReference>
<evidence type="ECO:0000256" key="1">
    <source>
        <dbReference type="ARBA" id="ARBA00004651"/>
    </source>
</evidence>
<dbReference type="GO" id="GO:0005886">
    <property type="term" value="C:plasma membrane"/>
    <property type="evidence" value="ECO:0007669"/>
    <property type="project" value="UniProtKB-SubCell"/>
</dbReference>
<protein>
    <submittedName>
        <fullName evidence="9">UDP-phosphate N-acetylglucosaminyl 1-phosphate transferase</fullName>
    </submittedName>
</protein>
<keyword evidence="6 8" id="KW-0472">Membrane</keyword>
<dbReference type="Proteomes" id="UP000070299">
    <property type="component" value="Unassembled WGS sequence"/>
</dbReference>
<dbReference type="InterPro" id="IPR000715">
    <property type="entry name" value="Glycosyl_transferase_4"/>
</dbReference>
<keyword evidence="10" id="KW-1185">Reference proteome</keyword>
<dbReference type="GO" id="GO:0009103">
    <property type="term" value="P:lipopolysaccharide biosynthetic process"/>
    <property type="evidence" value="ECO:0007669"/>
    <property type="project" value="TreeGrafter"/>
</dbReference>
<dbReference type="PANTHER" id="PTHR22926:SF3">
    <property type="entry name" value="UNDECAPRENYL-PHOSPHATE ALPHA-N-ACETYLGLUCOSAMINYL 1-PHOSPHATE TRANSFERASE"/>
    <property type="match status" value="1"/>
</dbReference>
<feature type="transmembrane region" description="Helical" evidence="8">
    <location>
        <begin position="182"/>
        <end position="202"/>
    </location>
</feature>
<name>A0A135ZYV3_9ALTE</name>
<evidence type="ECO:0000313" key="10">
    <source>
        <dbReference type="Proteomes" id="UP000070299"/>
    </source>
</evidence>
<accession>A0A135ZYV3</accession>
<feature type="transmembrane region" description="Helical" evidence="8">
    <location>
        <begin position="99"/>
        <end position="117"/>
    </location>
</feature>
<reference evidence="10" key="1">
    <citation type="submission" date="2016-02" db="EMBL/GenBank/DDBJ databases">
        <authorList>
            <person name="Schultz-Johansen M."/>
            <person name="Glaring M.A."/>
            <person name="Bech P.K."/>
            <person name="Stougaard P."/>
        </authorList>
    </citation>
    <scope>NUCLEOTIDE SEQUENCE [LARGE SCALE GENOMIC DNA]</scope>
    <source>
        <strain evidence="10">S66</strain>
    </source>
</reference>
<feature type="transmembrane region" description="Helical" evidence="8">
    <location>
        <begin position="41"/>
        <end position="57"/>
    </location>
</feature>
<gene>
    <name evidence="9" type="ORF">AX660_17430</name>
</gene>
<feature type="non-terminal residue" evidence="9">
    <location>
        <position position="275"/>
    </location>
</feature>
<keyword evidence="5 8" id="KW-1133">Transmembrane helix</keyword>
<comment type="subcellular location">
    <subcellularLocation>
        <location evidence="1">Cell membrane</location>
        <topology evidence="1">Multi-pass membrane protein</topology>
    </subcellularLocation>
</comment>
<keyword evidence="7" id="KW-0479">Metal-binding</keyword>
<evidence type="ECO:0000256" key="7">
    <source>
        <dbReference type="PIRSR" id="PIRSR600715-1"/>
    </source>
</evidence>
<evidence type="ECO:0000256" key="3">
    <source>
        <dbReference type="ARBA" id="ARBA00022679"/>
    </source>
</evidence>
<dbReference type="AlphaFoldDB" id="A0A135ZYV3"/>
<dbReference type="STRING" id="1799789.AX660_17430"/>
<feature type="transmembrane region" description="Helical" evidence="8">
    <location>
        <begin position="158"/>
        <end position="175"/>
    </location>
</feature>
<organism evidence="9 10">
    <name type="scientific">Paraglaciecola hydrolytica</name>
    <dbReference type="NCBI Taxonomy" id="1799789"/>
    <lineage>
        <taxon>Bacteria</taxon>
        <taxon>Pseudomonadati</taxon>
        <taxon>Pseudomonadota</taxon>
        <taxon>Gammaproteobacteria</taxon>
        <taxon>Alteromonadales</taxon>
        <taxon>Alteromonadaceae</taxon>
        <taxon>Paraglaciecola</taxon>
    </lineage>
</organism>
<feature type="binding site" evidence="7">
    <location>
        <position position="186"/>
    </location>
    <ligand>
        <name>Mg(2+)</name>
        <dbReference type="ChEBI" id="CHEBI:18420"/>
    </ligand>
</feature>
<dbReference type="EMBL" id="LSNE01000007">
    <property type="protein sequence ID" value="KXI28161.1"/>
    <property type="molecule type" value="Genomic_DNA"/>
</dbReference>
<dbReference type="OrthoDB" id="9783652at2"/>
<dbReference type="GO" id="GO:0016780">
    <property type="term" value="F:phosphotransferase activity, for other substituted phosphate groups"/>
    <property type="evidence" value="ECO:0007669"/>
    <property type="project" value="InterPro"/>
</dbReference>
<comment type="caution">
    <text evidence="9">The sequence shown here is derived from an EMBL/GenBank/DDBJ whole genome shotgun (WGS) entry which is preliminary data.</text>
</comment>
<evidence type="ECO:0000256" key="8">
    <source>
        <dbReference type="SAM" id="Phobius"/>
    </source>
</evidence>
<keyword evidence="3 9" id="KW-0808">Transferase</keyword>
<dbReference type="GO" id="GO:0044038">
    <property type="term" value="P:cell wall macromolecule biosynthetic process"/>
    <property type="evidence" value="ECO:0007669"/>
    <property type="project" value="TreeGrafter"/>
</dbReference>
<dbReference type="CDD" id="cd06853">
    <property type="entry name" value="GT_WecA_like"/>
    <property type="match status" value="1"/>
</dbReference>
<feature type="transmembrane region" description="Helical" evidence="8">
    <location>
        <begin position="69"/>
        <end position="87"/>
    </location>
</feature>
<sequence length="275" mass="30056">MVDKPNGRKQHNGEIPIVGGLAIYIAVIFSSFLFIQLDSNYTLYLISTSFMVLIGALDDFYDLDAGLRLIAQFLIASLMVFGANLYISDLGDLFGNGNLQLGVFSQIFTLLAVVAAINAFNMMDGVDGLVGTLSINAFISIAFLAFVSEVAFDTELPAIFLGAIIAFLFFNFGVIKKGKYKIFMGDAGSMLIGLTIIWLLTYSTQTENSIMKPISAVWIIAVPIIDMFSVMLRRISAGYSPLRASRDHLHHFILSKGFDNRKTTLIIGFGSAILS</sequence>
<feature type="binding site" evidence="7">
    <location>
        <position position="121"/>
    </location>
    <ligand>
        <name>Mg(2+)</name>
        <dbReference type="ChEBI" id="CHEBI:18420"/>
    </ligand>
</feature>
<evidence type="ECO:0000256" key="5">
    <source>
        <dbReference type="ARBA" id="ARBA00022989"/>
    </source>
</evidence>
<feature type="transmembrane region" description="Helical" evidence="8">
    <location>
        <begin position="129"/>
        <end position="152"/>
    </location>
</feature>
<evidence type="ECO:0000256" key="6">
    <source>
        <dbReference type="ARBA" id="ARBA00023136"/>
    </source>
</evidence>